<accession>A0A1H7IR62</accession>
<dbReference type="InterPro" id="IPR013094">
    <property type="entry name" value="AB_hydrolase_3"/>
</dbReference>
<reference evidence="3 4" key="1">
    <citation type="submission" date="2016-10" db="EMBL/GenBank/DDBJ databases">
        <authorList>
            <person name="de Groot N.N."/>
        </authorList>
    </citation>
    <scope>NUCLEOTIDE SEQUENCE [LARGE SCALE GENOMIC DNA]</scope>
    <source>
        <strain evidence="3 4">DSM 14858</strain>
    </source>
</reference>
<dbReference type="InterPro" id="IPR029058">
    <property type="entry name" value="AB_hydrolase_fold"/>
</dbReference>
<organism evidence="3 4">
    <name type="scientific">Jannaschia helgolandensis</name>
    <dbReference type="NCBI Taxonomy" id="188906"/>
    <lineage>
        <taxon>Bacteria</taxon>
        <taxon>Pseudomonadati</taxon>
        <taxon>Pseudomonadota</taxon>
        <taxon>Alphaproteobacteria</taxon>
        <taxon>Rhodobacterales</taxon>
        <taxon>Roseobacteraceae</taxon>
        <taxon>Jannaschia</taxon>
    </lineage>
</organism>
<keyword evidence="4" id="KW-1185">Reference proteome</keyword>
<evidence type="ECO:0000259" key="2">
    <source>
        <dbReference type="Pfam" id="PF07859"/>
    </source>
</evidence>
<gene>
    <name evidence="3" type="ORF">SAMN04488526_1121</name>
</gene>
<dbReference type="SUPFAM" id="SSF53474">
    <property type="entry name" value="alpha/beta-Hydrolases"/>
    <property type="match status" value="1"/>
</dbReference>
<proteinExistence type="predicted"/>
<sequence length="267" mass="28712">MNGWQHMDRAALDDAYANAAYIDGAADYPLRWQAEAAAFRVRVRADLDIAYADLPGAAFDLFHPERPAKGLVVFVHGGYWRAFGKSDWSHFAEGALIRDHAVAVIGYPLAPTVRLADITRLVAKAIYCAAARIDGPIRLTGHSAGGHLVARAVMADATPTCAGRIATCVPISPVADLRPLVALTLNDDLRLDMAEAAAESPIFGQPIQGPKVTIHVGVSERPAFLWQAGALAAAWTVPLRQMPARHHFDVIDDLRNPDSALMADLLA</sequence>
<dbReference type="EMBL" id="FNZQ01000001">
    <property type="protein sequence ID" value="SEK64100.1"/>
    <property type="molecule type" value="Genomic_DNA"/>
</dbReference>
<evidence type="ECO:0000256" key="1">
    <source>
        <dbReference type="ARBA" id="ARBA00022801"/>
    </source>
</evidence>
<protein>
    <submittedName>
        <fullName evidence="3">Alpha/beta hydrolase family protein</fullName>
    </submittedName>
</protein>
<feature type="domain" description="Alpha/beta hydrolase fold-3" evidence="2">
    <location>
        <begin position="72"/>
        <end position="178"/>
    </location>
</feature>
<dbReference type="Proteomes" id="UP000199283">
    <property type="component" value="Unassembled WGS sequence"/>
</dbReference>
<dbReference type="PANTHER" id="PTHR48081">
    <property type="entry name" value="AB HYDROLASE SUPERFAMILY PROTEIN C4A8.06C"/>
    <property type="match status" value="1"/>
</dbReference>
<dbReference type="Gene3D" id="3.40.50.1820">
    <property type="entry name" value="alpha/beta hydrolase"/>
    <property type="match status" value="1"/>
</dbReference>
<evidence type="ECO:0000313" key="4">
    <source>
        <dbReference type="Proteomes" id="UP000199283"/>
    </source>
</evidence>
<name>A0A1H7IR62_9RHOB</name>
<keyword evidence="1 3" id="KW-0378">Hydrolase</keyword>
<dbReference type="Pfam" id="PF07859">
    <property type="entry name" value="Abhydrolase_3"/>
    <property type="match status" value="1"/>
</dbReference>
<dbReference type="STRING" id="188906.SAMN04488526_1121"/>
<dbReference type="InterPro" id="IPR050300">
    <property type="entry name" value="GDXG_lipolytic_enzyme"/>
</dbReference>
<evidence type="ECO:0000313" key="3">
    <source>
        <dbReference type="EMBL" id="SEK64100.1"/>
    </source>
</evidence>
<dbReference type="RefSeq" id="WP_245737502.1">
    <property type="nucleotide sequence ID" value="NZ_FNZQ01000001.1"/>
</dbReference>
<dbReference type="GO" id="GO:0016787">
    <property type="term" value="F:hydrolase activity"/>
    <property type="evidence" value="ECO:0007669"/>
    <property type="project" value="UniProtKB-KW"/>
</dbReference>
<dbReference type="PANTHER" id="PTHR48081:SF33">
    <property type="entry name" value="KYNURENINE FORMAMIDASE"/>
    <property type="match status" value="1"/>
</dbReference>
<dbReference type="AlphaFoldDB" id="A0A1H7IR62"/>